<comment type="subcellular location">
    <subcellularLocation>
        <location evidence="1">Cell inner membrane</location>
        <topology evidence="1">Multi-pass membrane protein</topology>
    </subcellularLocation>
</comment>
<evidence type="ECO:0000256" key="2">
    <source>
        <dbReference type="ARBA" id="ARBA00008255"/>
    </source>
</evidence>
<keyword evidence="5 9" id="KW-0812">Transmembrane</keyword>
<reference evidence="10 11" key="2">
    <citation type="journal article" date="2016" name="Genome Announc.">
        <title>Complete Genome Sequence of the Highly Virulent Aeromonas schubertii Strain WL1483, Isolated from Diseased Snakehead Fish (Channa argus) in China.</title>
        <authorList>
            <person name="Liu L."/>
            <person name="Li N."/>
            <person name="Zhang D."/>
            <person name="Fu X."/>
            <person name="Shi C."/>
            <person name="Lin Q."/>
            <person name="Hao G."/>
        </authorList>
    </citation>
    <scope>NUCLEOTIDE SEQUENCE [LARGE SCALE GENOMIC DNA]</scope>
    <source>
        <strain evidence="10 11">WL1483</strain>
    </source>
</reference>
<keyword evidence="3" id="KW-1003">Cell membrane</keyword>
<evidence type="ECO:0000256" key="3">
    <source>
        <dbReference type="ARBA" id="ARBA00022475"/>
    </source>
</evidence>
<dbReference type="PANTHER" id="PTHR39342">
    <property type="entry name" value="UPF0283 MEMBRANE PROTEIN YCJF"/>
    <property type="match status" value="1"/>
</dbReference>
<dbReference type="InterPro" id="IPR021147">
    <property type="entry name" value="DUF697"/>
</dbReference>
<dbReference type="PATRIC" id="fig|652.5.peg.2466"/>
<evidence type="ECO:0000256" key="9">
    <source>
        <dbReference type="SAM" id="Phobius"/>
    </source>
</evidence>
<feature type="transmembrane region" description="Helical" evidence="9">
    <location>
        <begin position="197"/>
        <end position="220"/>
    </location>
</feature>
<keyword evidence="7 9" id="KW-0472">Membrane</keyword>
<evidence type="ECO:0000313" key="11">
    <source>
        <dbReference type="Proteomes" id="UP000058114"/>
    </source>
</evidence>
<dbReference type="Proteomes" id="UP000058114">
    <property type="component" value="Chromosome"/>
</dbReference>
<comment type="similarity">
    <text evidence="2">Belongs to the UPF0283 family.</text>
</comment>
<feature type="region of interest" description="Disordered" evidence="8">
    <location>
        <begin position="1"/>
        <end position="28"/>
    </location>
</feature>
<evidence type="ECO:0000256" key="8">
    <source>
        <dbReference type="SAM" id="MobiDB-lite"/>
    </source>
</evidence>
<dbReference type="PANTHER" id="PTHR39342:SF1">
    <property type="entry name" value="UPF0283 MEMBRANE PROTEIN YCJF"/>
    <property type="match status" value="1"/>
</dbReference>
<dbReference type="GO" id="GO:0005886">
    <property type="term" value="C:plasma membrane"/>
    <property type="evidence" value="ECO:0007669"/>
    <property type="project" value="UniProtKB-SubCell"/>
</dbReference>
<dbReference type="EMBL" id="CP013067">
    <property type="protein sequence ID" value="ALP43694.1"/>
    <property type="molecule type" value="Genomic_DNA"/>
</dbReference>
<gene>
    <name evidence="10" type="ORF">WL1483_5033</name>
</gene>
<dbReference type="NCBIfam" id="TIGR01620">
    <property type="entry name" value="hyp_HI0043"/>
    <property type="match status" value="1"/>
</dbReference>
<dbReference type="AlphaFoldDB" id="A0A0S2SQ42"/>
<dbReference type="Pfam" id="PF05128">
    <property type="entry name" value="DUF697"/>
    <property type="match status" value="1"/>
</dbReference>
<evidence type="ECO:0000313" key="10">
    <source>
        <dbReference type="EMBL" id="ALP43694.1"/>
    </source>
</evidence>
<proteinExistence type="inferred from homology"/>
<evidence type="ECO:0000256" key="5">
    <source>
        <dbReference type="ARBA" id="ARBA00022692"/>
    </source>
</evidence>
<protein>
    <submittedName>
        <fullName evidence="10">Membrane protein</fullName>
    </submittedName>
</protein>
<name>A0A0S2SQ42_9GAMM</name>
<keyword evidence="6 9" id="KW-1133">Transmembrane helix</keyword>
<feature type="transmembrane region" description="Helical" evidence="9">
    <location>
        <begin position="58"/>
        <end position="75"/>
    </location>
</feature>
<keyword evidence="4" id="KW-0997">Cell inner membrane</keyword>
<evidence type="ECO:0000256" key="6">
    <source>
        <dbReference type="ARBA" id="ARBA00022989"/>
    </source>
</evidence>
<dbReference type="KEGG" id="asr:WL1483_5033"/>
<dbReference type="InterPro" id="IPR006507">
    <property type="entry name" value="UPF0283"/>
</dbReference>
<accession>A0A0S2SQ42</accession>
<feature type="transmembrane region" description="Helical" evidence="9">
    <location>
        <begin position="87"/>
        <end position="108"/>
    </location>
</feature>
<sequence>MIQEKPRGKIVLDTLPPEPEPARPAPTTRLEEASFAPLEEEVGQTLRHPVRPRRRHRLLAWGAAGIGLLSLAQYGHFLWQQWLSEPLWGGAWLIASGLVLCGASLALGREWRRLRRLKKRQDVRSRAEDLLAHQGVGQGATLCEQLARESGEQGSEGYRRFCDQLEATHSDREALTLYSQLVLAERDRQARGRVVKWAAEAAVMVAVSPLAVVDMALILWRNLRMIDDIADVYGIELGYWSRIRLIRQVLRNLVYAGATELVTDVGMDVLGADLAGRLSVRAAQGVGAGLLTARLGIKVMESCRPIPWQGEERPRLASYRKALVEKVTGYLTRRGEAPE</sequence>
<evidence type="ECO:0000256" key="4">
    <source>
        <dbReference type="ARBA" id="ARBA00022519"/>
    </source>
</evidence>
<evidence type="ECO:0000256" key="1">
    <source>
        <dbReference type="ARBA" id="ARBA00004429"/>
    </source>
</evidence>
<reference evidence="11" key="1">
    <citation type="submission" date="2015-10" db="EMBL/GenBank/DDBJ databases">
        <title>Complete Genome Sequence of Aeromonas schubertii strain WL1483.</title>
        <authorList>
            <person name="Liu L."/>
        </authorList>
    </citation>
    <scope>NUCLEOTIDE SEQUENCE [LARGE SCALE GENOMIC DNA]</scope>
    <source>
        <strain evidence="11">WL1483</strain>
    </source>
</reference>
<organism evidence="10 11">
    <name type="scientific">Aeromonas schubertii</name>
    <dbReference type="NCBI Taxonomy" id="652"/>
    <lineage>
        <taxon>Bacteria</taxon>
        <taxon>Pseudomonadati</taxon>
        <taxon>Pseudomonadota</taxon>
        <taxon>Gammaproteobacteria</taxon>
        <taxon>Aeromonadales</taxon>
        <taxon>Aeromonadaceae</taxon>
        <taxon>Aeromonas</taxon>
    </lineage>
</organism>
<evidence type="ECO:0000256" key="7">
    <source>
        <dbReference type="ARBA" id="ARBA00023136"/>
    </source>
</evidence>
<dbReference type="RefSeq" id="WP_060586455.1">
    <property type="nucleotide sequence ID" value="NZ_CP013067.1"/>
</dbReference>